<evidence type="ECO:0000313" key="2">
    <source>
        <dbReference type="Proteomes" id="UP000246991"/>
    </source>
</evidence>
<name>A0A317SKR4_9PEZI</name>
<dbReference type="AlphaFoldDB" id="A0A317SKR4"/>
<proteinExistence type="predicted"/>
<reference evidence="1 2" key="1">
    <citation type="submission" date="2018-03" db="EMBL/GenBank/DDBJ databases">
        <title>Genomes of Pezizomycetes fungi and the evolution of truffles.</title>
        <authorList>
            <person name="Murat C."/>
            <person name="Payen T."/>
            <person name="Noel B."/>
            <person name="Kuo A."/>
            <person name="Martin F.M."/>
        </authorList>
    </citation>
    <scope>NUCLEOTIDE SEQUENCE [LARGE SCALE GENOMIC DNA]</scope>
    <source>
        <strain evidence="1">091103-1</strain>
    </source>
</reference>
<dbReference type="EMBL" id="PYWC01000053">
    <property type="protein sequence ID" value="PWW75022.1"/>
    <property type="molecule type" value="Genomic_DNA"/>
</dbReference>
<keyword evidence="2" id="KW-1185">Reference proteome</keyword>
<sequence>MHRAKQTSKGGFFFFVPLPTNHPNSPISPPRHPRFLPLKYSSKRREISFQVAHYIILPPVVKPKLYRPHQRKCYFPSYYPISHPRFEQKKQ</sequence>
<organism evidence="1 2">
    <name type="scientific">Tuber magnatum</name>
    <name type="common">white Piedmont truffle</name>
    <dbReference type="NCBI Taxonomy" id="42249"/>
    <lineage>
        <taxon>Eukaryota</taxon>
        <taxon>Fungi</taxon>
        <taxon>Dikarya</taxon>
        <taxon>Ascomycota</taxon>
        <taxon>Pezizomycotina</taxon>
        <taxon>Pezizomycetes</taxon>
        <taxon>Pezizales</taxon>
        <taxon>Tuberaceae</taxon>
        <taxon>Tuber</taxon>
    </lineage>
</organism>
<accession>A0A317SKR4</accession>
<evidence type="ECO:0000313" key="1">
    <source>
        <dbReference type="EMBL" id="PWW75022.1"/>
    </source>
</evidence>
<protein>
    <submittedName>
        <fullName evidence="1">Uncharacterized protein</fullName>
    </submittedName>
</protein>
<comment type="caution">
    <text evidence="1">The sequence shown here is derived from an EMBL/GenBank/DDBJ whole genome shotgun (WGS) entry which is preliminary data.</text>
</comment>
<gene>
    <name evidence="1" type="ORF">C7212DRAFT_325935</name>
</gene>
<dbReference type="Proteomes" id="UP000246991">
    <property type="component" value="Unassembled WGS sequence"/>
</dbReference>